<keyword evidence="2 9" id="KW-0813">Transport</keyword>
<dbReference type="HAMAP" id="MF_00236">
    <property type="entry name" value="TatA_E"/>
    <property type="match status" value="1"/>
</dbReference>
<evidence type="ECO:0000256" key="5">
    <source>
        <dbReference type="ARBA" id="ARBA00022927"/>
    </source>
</evidence>
<evidence type="ECO:0000256" key="2">
    <source>
        <dbReference type="ARBA" id="ARBA00022448"/>
    </source>
</evidence>
<comment type="similarity">
    <text evidence="9">Belongs to the TatA/E family.</text>
</comment>
<dbReference type="Gene3D" id="1.20.5.3310">
    <property type="match status" value="1"/>
</dbReference>
<keyword evidence="4 9" id="KW-0812">Transmembrane</keyword>
<proteinExistence type="inferred from homology"/>
<name>A0A372ZT94_9ACTN</name>
<dbReference type="AlphaFoldDB" id="A0A372ZT94"/>
<keyword evidence="12" id="KW-1185">Reference proteome</keyword>
<feature type="region of interest" description="Disordered" evidence="10">
    <location>
        <begin position="41"/>
        <end position="101"/>
    </location>
</feature>
<keyword evidence="3 9" id="KW-1003">Cell membrane</keyword>
<evidence type="ECO:0000256" key="1">
    <source>
        <dbReference type="ARBA" id="ARBA00004162"/>
    </source>
</evidence>
<dbReference type="GO" id="GO:0008320">
    <property type="term" value="F:protein transmembrane transporter activity"/>
    <property type="evidence" value="ECO:0007669"/>
    <property type="project" value="UniProtKB-UniRule"/>
</dbReference>
<dbReference type="GO" id="GO:0033281">
    <property type="term" value="C:TAT protein transport complex"/>
    <property type="evidence" value="ECO:0007669"/>
    <property type="project" value="UniProtKB-UniRule"/>
</dbReference>
<evidence type="ECO:0000256" key="6">
    <source>
        <dbReference type="ARBA" id="ARBA00022989"/>
    </source>
</evidence>
<keyword evidence="7 9" id="KW-0811">Translocation</keyword>
<dbReference type="Pfam" id="PF02416">
    <property type="entry name" value="TatA_B_E"/>
    <property type="match status" value="1"/>
</dbReference>
<keyword evidence="6 9" id="KW-1133">Transmembrane helix</keyword>
<evidence type="ECO:0000256" key="7">
    <source>
        <dbReference type="ARBA" id="ARBA00023010"/>
    </source>
</evidence>
<dbReference type="PANTHER" id="PTHR42982">
    <property type="entry name" value="SEC-INDEPENDENT PROTEIN TRANSLOCASE PROTEIN TATA"/>
    <property type="match status" value="1"/>
</dbReference>
<dbReference type="RefSeq" id="WP_049652008.1">
    <property type="nucleotide sequence ID" value="NZ_QVIG01000001.1"/>
</dbReference>
<organism evidence="11 12">
    <name type="scientific">Kitasatospora xanthocidica</name>
    <dbReference type="NCBI Taxonomy" id="83382"/>
    <lineage>
        <taxon>Bacteria</taxon>
        <taxon>Bacillati</taxon>
        <taxon>Actinomycetota</taxon>
        <taxon>Actinomycetes</taxon>
        <taxon>Kitasatosporales</taxon>
        <taxon>Streptomycetaceae</taxon>
        <taxon>Kitasatospora</taxon>
    </lineage>
</organism>
<evidence type="ECO:0000256" key="10">
    <source>
        <dbReference type="SAM" id="MobiDB-lite"/>
    </source>
</evidence>
<dbReference type="NCBIfam" id="NF001854">
    <property type="entry name" value="PRK00575.1"/>
    <property type="match status" value="1"/>
</dbReference>
<dbReference type="InterPro" id="IPR003369">
    <property type="entry name" value="TatA/B/E"/>
</dbReference>
<gene>
    <name evidence="9 11" type="primary">tatA</name>
    <name evidence="11" type="ORF">DR950_14060</name>
</gene>
<comment type="function">
    <text evidence="9">Part of the twin-arginine translocation (Tat) system that transports large folded proteins containing a characteristic twin-arginine motif in their signal peptide across membranes. TatA could form the protein-conducting channel of the Tat system.</text>
</comment>
<evidence type="ECO:0000256" key="9">
    <source>
        <dbReference type="HAMAP-Rule" id="MF_00236"/>
    </source>
</evidence>
<evidence type="ECO:0000256" key="4">
    <source>
        <dbReference type="ARBA" id="ARBA00022692"/>
    </source>
</evidence>
<dbReference type="EMBL" id="QVIG01000001">
    <property type="protein sequence ID" value="RGD58754.1"/>
    <property type="molecule type" value="Genomic_DNA"/>
</dbReference>
<accession>A0A372ZT94</accession>
<dbReference type="GO" id="GO:0043953">
    <property type="term" value="P:protein transport by the Tat complex"/>
    <property type="evidence" value="ECO:0007669"/>
    <property type="project" value="UniProtKB-UniRule"/>
</dbReference>
<dbReference type="InterPro" id="IPR006312">
    <property type="entry name" value="TatA/E"/>
</dbReference>
<dbReference type="PANTHER" id="PTHR42982:SF8">
    <property type="entry name" value="SEC-INDEPENDENT PROTEIN TRANSLOCASE PROTEIN TATA"/>
    <property type="match status" value="1"/>
</dbReference>
<reference evidence="11 12" key="1">
    <citation type="submission" date="2018-08" db="EMBL/GenBank/DDBJ databases">
        <title>Diversity &amp; Physiological Properties of Lignin-Decomposing Actinobacteria from Soil.</title>
        <authorList>
            <person name="Roh S.G."/>
            <person name="Kim S.B."/>
        </authorList>
    </citation>
    <scope>NUCLEOTIDE SEQUENCE [LARGE SCALE GENOMIC DNA]</scope>
    <source>
        <strain evidence="11 12">MMS17-GH009</strain>
    </source>
</reference>
<evidence type="ECO:0000256" key="3">
    <source>
        <dbReference type="ARBA" id="ARBA00022475"/>
    </source>
</evidence>
<keyword evidence="5 9" id="KW-0653">Protein transport</keyword>
<evidence type="ECO:0000313" key="11">
    <source>
        <dbReference type="EMBL" id="RGD58754.1"/>
    </source>
</evidence>
<keyword evidence="8 9" id="KW-0472">Membrane</keyword>
<evidence type="ECO:0000256" key="8">
    <source>
        <dbReference type="ARBA" id="ARBA00023136"/>
    </source>
</evidence>
<comment type="caution">
    <text evidence="11">The sequence shown here is derived from an EMBL/GenBank/DDBJ whole genome shotgun (WGS) entry which is preliminary data.</text>
</comment>
<dbReference type="Proteomes" id="UP000263377">
    <property type="component" value="Unassembled WGS sequence"/>
</dbReference>
<comment type="subunit">
    <text evidence="9">The Tat system comprises two distinct complexes: a TatABC complex, containing multiple copies of TatA, TatB and TatC subunits, and a separate TatA complex, containing only TatA subunits. Substrates initially bind to the TatABC complex, which probably triggers association of the separate TatA complex to form the active translocon.</text>
</comment>
<protein>
    <recommendedName>
        <fullName evidence="9">Sec-independent protein translocase protein TatA</fullName>
    </recommendedName>
</protein>
<comment type="subcellular location">
    <subcellularLocation>
        <location evidence="1 9">Cell membrane</location>
        <topology evidence="1 9">Single-pass membrane protein</topology>
    </subcellularLocation>
</comment>
<sequence>MRISMTAIVVIVILAIVLFGAKRLPDLARSLGKSMRILKSEAQAMRSDGESEQPSRPAPAPAPVDGAAARTVQAAPGASATARPVTEPAAGASAPDGDRPH</sequence>
<evidence type="ECO:0000313" key="12">
    <source>
        <dbReference type="Proteomes" id="UP000263377"/>
    </source>
</evidence>